<dbReference type="GeneID" id="95981127"/>
<dbReference type="EMBL" id="JBBXJM010000001">
    <property type="protein sequence ID" value="KAL1412340.1"/>
    <property type="molecule type" value="Genomic_DNA"/>
</dbReference>
<reference evidence="1 2" key="1">
    <citation type="submission" date="2023-08" db="EMBL/GenBank/DDBJ databases">
        <title>Annotated Genome Sequence of Vanrija albida AlHP1.</title>
        <authorList>
            <person name="Herzog R."/>
        </authorList>
    </citation>
    <scope>NUCLEOTIDE SEQUENCE [LARGE SCALE GENOMIC DNA]</scope>
    <source>
        <strain evidence="1 2">AlHP1</strain>
    </source>
</reference>
<sequence>MRFFARPTINNYHRFGGQPDGSYDGQWAPDASFTDTGVTCTRFPTRQPEPRRPPRDRTSRLVGALLAAAPRAAADVQRAAAAGDWSGMSRAAVGLLVLYDVLKAENERTCGPATLGFEDWIYRRELDIAAFYNMEVEYYGVSLSNLRPAFPDVRRICLGALQLLYDRTDSTEEWAANLYDYTVRMSDLGEYARR</sequence>
<comment type="caution">
    <text evidence="1">The sequence shown here is derived from an EMBL/GenBank/DDBJ whole genome shotgun (WGS) entry which is preliminary data.</text>
</comment>
<protein>
    <submittedName>
        <fullName evidence="1">Uncharacterized protein</fullName>
    </submittedName>
</protein>
<keyword evidence="2" id="KW-1185">Reference proteome</keyword>
<organism evidence="1 2">
    <name type="scientific">Vanrija albida</name>
    <dbReference type="NCBI Taxonomy" id="181172"/>
    <lineage>
        <taxon>Eukaryota</taxon>
        <taxon>Fungi</taxon>
        <taxon>Dikarya</taxon>
        <taxon>Basidiomycota</taxon>
        <taxon>Agaricomycotina</taxon>
        <taxon>Tremellomycetes</taxon>
        <taxon>Trichosporonales</taxon>
        <taxon>Trichosporonaceae</taxon>
        <taxon>Vanrija</taxon>
    </lineage>
</organism>
<evidence type="ECO:0000313" key="1">
    <source>
        <dbReference type="EMBL" id="KAL1412340.1"/>
    </source>
</evidence>
<evidence type="ECO:0000313" key="2">
    <source>
        <dbReference type="Proteomes" id="UP001565368"/>
    </source>
</evidence>
<dbReference type="Proteomes" id="UP001565368">
    <property type="component" value="Unassembled WGS sequence"/>
</dbReference>
<gene>
    <name evidence="1" type="ORF">Q8F55_000084</name>
</gene>
<dbReference type="RefSeq" id="XP_069212284.1">
    <property type="nucleotide sequence ID" value="XM_069348740.1"/>
</dbReference>
<proteinExistence type="predicted"/>
<accession>A0ABR3QCG8</accession>
<name>A0ABR3QCG8_9TREE</name>